<dbReference type="Proteomes" id="UP000095038">
    <property type="component" value="Unassembled WGS sequence"/>
</dbReference>
<dbReference type="OrthoDB" id="4063132at2759"/>
<evidence type="ECO:0000256" key="1">
    <source>
        <dbReference type="SAM" id="MobiDB-lite"/>
    </source>
</evidence>
<dbReference type="GO" id="GO:0006338">
    <property type="term" value="P:chromatin remodeling"/>
    <property type="evidence" value="ECO:0007669"/>
    <property type="project" value="InterPro"/>
</dbReference>
<sequence>MTDQRKTLYGQSLIRNASSFSVNGNGSKRKISGSGNLKNIKSSGITKNSGSIPRERYWRRSYMSPRKPFQDLSVDGKGNGGGKSSSGSGSDNKPSQQYSFKLRSWVLEECNDGIEAETPGTEEYCFDVPEDSELVELEEYVFVKRKVDKLEQRASRGMASGGDEEDDGLTAEDIRGAVGGELISGFSGSDVQAKKEGEQQTQPEAEPAEPTAPTESVKKDESTDGDVVMGE</sequence>
<dbReference type="GeneID" id="30962522"/>
<dbReference type="GO" id="GO:0016514">
    <property type="term" value="C:SWI/SNF complex"/>
    <property type="evidence" value="ECO:0007669"/>
    <property type="project" value="InterPro"/>
</dbReference>
<accession>A0A1D2VAG4</accession>
<keyword evidence="3" id="KW-1185">Reference proteome</keyword>
<dbReference type="AlphaFoldDB" id="A0A1D2VAG4"/>
<name>A0A1D2VAG4_9ASCO</name>
<evidence type="ECO:0000313" key="3">
    <source>
        <dbReference type="Proteomes" id="UP000095038"/>
    </source>
</evidence>
<gene>
    <name evidence="2" type="ORF">ASCRUDRAFT_120827</name>
</gene>
<feature type="region of interest" description="Disordered" evidence="1">
    <location>
        <begin position="151"/>
        <end position="231"/>
    </location>
</feature>
<organism evidence="2 3">
    <name type="scientific">Ascoidea rubescens DSM 1968</name>
    <dbReference type="NCBI Taxonomy" id="1344418"/>
    <lineage>
        <taxon>Eukaryota</taxon>
        <taxon>Fungi</taxon>
        <taxon>Dikarya</taxon>
        <taxon>Ascomycota</taxon>
        <taxon>Saccharomycotina</taxon>
        <taxon>Saccharomycetes</taxon>
        <taxon>Ascoideaceae</taxon>
        <taxon>Ascoidea</taxon>
    </lineage>
</organism>
<feature type="compositionally biased region" description="Low complexity" evidence="1">
    <location>
        <begin position="199"/>
        <end position="215"/>
    </location>
</feature>
<dbReference type="InterPro" id="IPR018304">
    <property type="entry name" value="Rtt102"/>
</dbReference>
<dbReference type="EMBL" id="KV454492">
    <property type="protein sequence ID" value="ODV58413.1"/>
    <property type="molecule type" value="Genomic_DNA"/>
</dbReference>
<dbReference type="RefSeq" id="XP_020044720.1">
    <property type="nucleotide sequence ID" value="XM_020188886.1"/>
</dbReference>
<evidence type="ECO:0000313" key="2">
    <source>
        <dbReference type="EMBL" id="ODV58413.1"/>
    </source>
</evidence>
<feature type="compositionally biased region" description="Polar residues" evidence="1">
    <location>
        <begin position="33"/>
        <end position="51"/>
    </location>
</feature>
<feature type="region of interest" description="Disordered" evidence="1">
    <location>
        <begin position="19"/>
        <end position="97"/>
    </location>
</feature>
<dbReference type="Pfam" id="PF09510">
    <property type="entry name" value="Rtt102p"/>
    <property type="match status" value="1"/>
</dbReference>
<dbReference type="InParanoid" id="A0A1D2VAG4"/>
<protein>
    <submittedName>
        <fullName evidence="2">Uncharacterized protein</fullName>
    </submittedName>
</protein>
<proteinExistence type="predicted"/>
<dbReference type="GO" id="GO:0016586">
    <property type="term" value="C:RSC-type complex"/>
    <property type="evidence" value="ECO:0007669"/>
    <property type="project" value="InterPro"/>
</dbReference>
<reference evidence="3" key="1">
    <citation type="submission" date="2016-05" db="EMBL/GenBank/DDBJ databases">
        <title>Comparative genomics of biotechnologically important yeasts.</title>
        <authorList>
            <consortium name="DOE Joint Genome Institute"/>
            <person name="Riley R."/>
            <person name="Haridas S."/>
            <person name="Wolfe K.H."/>
            <person name="Lopes M.R."/>
            <person name="Hittinger C.T."/>
            <person name="Goker M."/>
            <person name="Salamov A."/>
            <person name="Wisecaver J."/>
            <person name="Long T.M."/>
            <person name="Aerts A.L."/>
            <person name="Barry K."/>
            <person name="Choi C."/>
            <person name="Clum A."/>
            <person name="Coughlan A.Y."/>
            <person name="Deshpande S."/>
            <person name="Douglass A.P."/>
            <person name="Hanson S.J."/>
            <person name="Klenk H.-P."/>
            <person name="Labutti K."/>
            <person name="Lapidus A."/>
            <person name="Lindquist E."/>
            <person name="Lipzen A."/>
            <person name="Meier-Kolthoff J.P."/>
            <person name="Ohm R.A."/>
            <person name="Otillar R.P."/>
            <person name="Pangilinan J."/>
            <person name="Peng Y."/>
            <person name="Rokas A."/>
            <person name="Rosa C.A."/>
            <person name="Scheuner C."/>
            <person name="Sibirny A.A."/>
            <person name="Slot J.C."/>
            <person name="Stielow J.B."/>
            <person name="Sun H."/>
            <person name="Kurtzman C.P."/>
            <person name="Blackwell M."/>
            <person name="Grigoriev I.V."/>
            <person name="Jeffries T.W."/>
        </authorList>
    </citation>
    <scope>NUCLEOTIDE SEQUENCE [LARGE SCALE GENOMIC DNA]</scope>
    <source>
        <strain evidence="3">DSM 1968</strain>
    </source>
</reference>